<keyword evidence="2" id="KW-0732">Signal</keyword>
<reference evidence="9 10" key="1">
    <citation type="submission" date="2024-04" db="EMBL/GenBank/DDBJ databases">
        <authorList>
            <person name="Waldvogel A.-M."/>
            <person name="Schoenle A."/>
        </authorList>
    </citation>
    <scope>NUCLEOTIDE SEQUENCE [LARGE SCALE GENOMIC DNA]</scope>
</reference>
<dbReference type="SUPFAM" id="SSF49265">
    <property type="entry name" value="Fibronectin type III"/>
    <property type="match status" value="1"/>
</dbReference>
<evidence type="ECO:0000256" key="6">
    <source>
        <dbReference type="ARBA" id="ARBA00023180"/>
    </source>
</evidence>
<dbReference type="Pfam" id="PF06328">
    <property type="entry name" value="Lep_receptor_Ig"/>
    <property type="match status" value="1"/>
</dbReference>
<dbReference type="Pfam" id="PF09067">
    <property type="entry name" value="EpoR_lig-bind"/>
    <property type="match status" value="1"/>
</dbReference>
<dbReference type="InterPro" id="IPR036116">
    <property type="entry name" value="FN3_sf"/>
</dbReference>
<keyword evidence="5" id="KW-0675">Receptor</keyword>
<protein>
    <recommendedName>
        <fullName evidence="8">Fibronectin type-III domain-containing protein</fullName>
    </recommendedName>
</protein>
<dbReference type="InterPro" id="IPR003961">
    <property type="entry name" value="FN3_dom"/>
</dbReference>
<gene>
    <name evidence="9" type="ORF">KC01_LOCUS7282</name>
</gene>
<organism evidence="9 10">
    <name type="scientific">Knipowitschia caucasica</name>
    <name type="common">Caucasian dwarf goby</name>
    <name type="synonym">Pomatoschistus caucasicus</name>
    <dbReference type="NCBI Taxonomy" id="637954"/>
    <lineage>
        <taxon>Eukaryota</taxon>
        <taxon>Metazoa</taxon>
        <taxon>Chordata</taxon>
        <taxon>Craniata</taxon>
        <taxon>Vertebrata</taxon>
        <taxon>Euteleostomi</taxon>
        <taxon>Actinopterygii</taxon>
        <taxon>Neopterygii</taxon>
        <taxon>Teleostei</taxon>
        <taxon>Neoteleostei</taxon>
        <taxon>Acanthomorphata</taxon>
        <taxon>Gobiaria</taxon>
        <taxon>Gobiiformes</taxon>
        <taxon>Gobioidei</taxon>
        <taxon>Gobiidae</taxon>
        <taxon>Gobiinae</taxon>
        <taxon>Knipowitschia</taxon>
    </lineage>
</organism>
<name>A0AAV2JGT4_KNICA</name>
<dbReference type="Proteomes" id="UP001497482">
    <property type="component" value="Chromosome 12"/>
</dbReference>
<proteinExistence type="predicted"/>
<keyword evidence="6" id="KW-0325">Glycoprotein</keyword>
<dbReference type="AlphaFoldDB" id="A0AAV2JGT4"/>
<evidence type="ECO:0000256" key="7">
    <source>
        <dbReference type="ARBA" id="ARBA00023319"/>
    </source>
</evidence>
<dbReference type="FunFam" id="2.60.40.10:FF:000690">
    <property type="entry name" value="Cytokine receptor like factor 1"/>
    <property type="match status" value="1"/>
</dbReference>
<evidence type="ECO:0000313" key="9">
    <source>
        <dbReference type="EMBL" id="CAL1575781.1"/>
    </source>
</evidence>
<evidence type="ECO:0000256" key="3">
    <source>
        <dbReference type="ARBA" id="ARBA00022737"/>
    </source>
</evidence>
<dbReference type="InterPro" id="IPR036179">
    <property type="entry name" value="Ig-like_dom_sf"/>
</dbReference>
<evidence type="ECO:0000313" key="10">
    <source>
        <dbReference type="Proteomes" id="UP001497482"/>
    </source>
</evidence>
<dbReference type="Gene3D" id="2.60.40.10">
    <property type="entry name" value="Immunoglobulins"/>
    <property type="match status" value="2"/>
</dbReference>
<accession>A0AAV2JGT4</accession>
<keyword evidence="10" id="KW-1185">Reference proteome</keyword>
<feature type="domain" description="Fibronectin type-III" evidence="8">
    <location>
        <begin position="111"/>
        <end position="209"/>
    </location>
</feature>
<keyword evidence="4" id="KW-1015">Disulfide bond</keyword>
<keyword evidence="3" id="KW-0677">Repeat</keyword>
<dbReference type="CDD" id="cd00063">
    <property type="entry name" value="FN3"/>
    <property type="match status" value="1"/>
</dbReference>
<evidence type="ECO:0000256" key="2">
    <source>
        <dbReference type="ARBA" id="ARBA00022729"/>
    </source>
</evidence>
<evidence type="ECO:0000256" key="4">
    <source>
        <dbReference type="ARBA" id="ARBA00023157"/>
    </source>
</evidence>
<dbReference type="EMBL" id="OZ035834">
    <property type="protein sequence ID" value="CAL1575781.1"/>
    <property type="molecule type" value="Genomic_DNA"/>
</dbReference>
<sequence length="227" mass="25526">MFSFHNLSPERQHLSTHVASIYPQDPVLRMGSNLTASCWVHPDLGVHASSLFWTLNGQPLASSLYKVLSPNNLSVMLVGLNASRQKSGDNLVCHNHKGHILAGSCLYVGMPPQKPVALSCWSRNTKDLTCSWAPGGKGETNINTHYTLKYKRRWYDEEKKCEDYSVGQPYSCRITRDLYLFTPYEIWVEASNQLGWAVSDVLTLDILDVGELRLGTANNKDMPDLQR</sequence>
<dbReference type="InterPro" id="IPR013783">
    <property type="entry name" value="Ig-like_fold"/>
</dbReference>
<keyword evidence="1" id="KW-0597">Phosphoprotein</keyword>
<evidence type="ECO:0000256" key="5">
    <source>
        <dbReference type="ARBA" id="ARBA00023170"/>
    </source>
</evidence>
<dbReference type="FunFam" id="2.60.40.10:FF:000281">
    <property type="entry name" value="Cytokine receptor like factor 1"/>
    <property type="match status" value="1"/>
</dbReference>
<dbReference type="InterPro" id="IPR015152">
    <property type="entry name" value="Growth/epo_recpt_lig-bind"/>
</dbReference>
<evidence type="ECO:0000259" key="8">
    <source>
        <dbReference type="PROSITE" id="PS50853"/>
    </source>
</evidence>
<dbReference type="PROSITE" id="PS50853">
    <property type="entry name" value="FN3"/>
    <property type="match status" value="1"/>
</dbReference>
<keyword evidence="7" id="KW-0393">Immunoglobulin domain</keyword>
<evidence type="ECO:0000256" key="1">
    <source>
        <dbReference type="ARBA" id="ARBA00022553"/>
    </source>
</evidence>
<dbReference type="InterPro" id="IPR010457">
    <property type="entry name" value="IgC2-like_lig-bd"/>
</dbReference>
<dbReference type="SUPFAM" id="SSF48726">
    <property type="entry name" value="Immunoglobulin"/>
    <property type="match status" value="1"/>
</dbReference>